<dbReference type="PANTHER" id="PTHR38776:SF1">
    <property type="entry name" value="MLTA-INTERACTING PROTEIN-RELATED"/>
    <property type="match status" value="1"/>
</dbReference>
<comment type="similarity">
    <text evidence="2">Belongs to the MipA/OmpV family.</text>
</comment>
<organism evidence="6 7">
    <name type="scientific">Cellvibrio fibrivorans</name>
    <dbReference type="NCBI Taxonomy" id="126350"/>
    <lineage>
        <taxon>Bacteria</taxon>
        <taxon>Pseudomonadati</taxon>
        <taxon>Pseudomonadota</taxon>
        <taxon>Gammaproteobacteria</taxon>
        <taxon>Cellvibrionales</taxon>
        <taxon>Cellvibrionaceae</taxon>
        <taxon>Cellvibrio</taxon>
    </lineage>
</organism>
<evidence type="ECO:0000256" key="3">
    <source>
        <dbReference type="ARBA" id="ARBA00022729"/>
    </source>
</evidence>
<keyword evidence="7" id="KW-1185">Reference proteome</keyword>
<sequence length="291" mass="32580">MAFAPLLAIGAFACELETEDCVEIGKWELSLGVGAGIRTNPLEATPDIPLFLIPEVNYNGERFFIQNLDFGFILWESETQQLNLLATPSYDQVYFHRWSPSNFFIDSNGFATTGKGSTDDEDLPVIDTGGDKELIAPGFKDVQTRQLRNRRMAGLGGIEYSVTTTLVDLQLQYVTDFTGVHDGDEVRVALAKYWSTGRHQISASVGAIWQSSEVINYYYGVTGPEADLRGTYSTDAVLTPVARVEWNYQMTERWDLRFLANYRQLPDEISASPLINDNKVITVFIGGVYHF</sequence>
<evidence type="ECO:0000313" key="6">
    <source>
        <dbReference type="EMBL" id="MDR7088875.1"/>
    </source>
</evidence>
<evidence type="ECO:0000256" key="4">
    <source>
        <dbReference type="ARBA" id="ARBA00023136"/>
    </source>
</evidence>
<protein>
    <submittedName>
        <fullName evidence="6">Outer membrane protein</fullName>
    </submittedName>
</protein>
<name>A0ABU1UUK4_9GAMM</name>
<dbReference type="EMBL" id="JAVDVX010000001">
    <property type="protein sequence ID" value="MDR7088875.1"/>
    <property type="molecule type" value="Genomic_DNA"/>
</dbReference>
<dbReference type="Proteomes" id="UP001253595">
    <property type="component" value="Unassembled WGS sequence"/>
</dbReference>
<accession>A0ABU1UUK4</accession>
<comment type="caution">
    <text evidence="6">The sequence shown here is derived from an EMBL/GenBank/DDBJ whole genome shotgun (WGS) entry which is preliminary data.</text>
</comment>
<keyword evidence="4" id="KW-0472">Membrane</keyword>
<evidence type="ECO:0000256" key="5">
    <source>
        <dbReference type="ARBA" id="ARBA00023237"/>
    </source>
</evidence>
<evidence type="ECO:0000313" key="7">
    <source>
        <dbReference type="Proteomes" id="UP001253595"/>
    </source>
</evidence>
<dbReference type="InterPro" id="IPR010583">
    <property type="entry name" value="MipA"/>
</dbReference>
<evidence type="ECO:0000256" key="1">
    <source>
        <dbReference type="ARBA" id="ARBA00004442"/>
    </source>
</evidence>
<gene>
    <name evidence="6" type="ORF">J2X05_000878</name>
</gene>
<reference evidence="6 7" key="1">
    <citation type="submission" date="2023-07" db="EMBL/GenBank/DDBJ databases">
        <title>Sorghum-associated microbial communities from plants grown in Nebraska, USA.</title>
        <authorList>
            <person name="Schachtman D."/>
        </authorList>
    </citation>
    <scope>NUCLEOTIDE SEQUENCE [LARGE SCALE GENOMIC DNA]</scope>
    <source>
        <strain evidence="6 7">BE190</strain>
    </source>
</reference>
<dbReference type="Pfam" id="PF06629">
    <property type="entry name" value="MipA"/>
    <property type="match status" value="1"/>
</dbReference>
<comment type="subcellular location">
    <subcellularLocation>
        <location evidence="1">Cell outer membrane</location>
    </subcellularLocation>
</comment>
<keyword evidence="5" id="KW-0998">Cell outer membrane</keyword>
<dbReference type="RefSeq" id="WP_310069094.1">
    <property type="nucleotide sequence ID" value="NZ_JAVDVX010000001.1"/>
</dbReference>
<keyword evidence="3" id="KW-0732">Signal</keyword>
<dbReference type="PANTHER" id="PTHR38776">
    <property type="entry name" value="MLTA-INTERACTING PROTEIN-RELATED"/>
    <property type="match status" value="1"/>
</dbReference>
<proteinExistence type="inferred from homology"/>
<evidence type="ECO:0000256" key="2">
    <source>
        <dbReference type="ARBA" id="ARBA00005722"/>
    </source>
</evidence>